<keyword evidence="12" id="KW-1185">Reference proteome</keyword>
<dbReference type="EMBL" id="BTRK01000005">
    <property type="protein sequence ID" value="GMR53990.1"/>
    <property type="molecule type" value="Genomic_DNA"/>
</dbReference>
<dbReference type="AlphaFoldDB" id="A0AAN5D0T5"/>
<evidence type="ECO:0000256" key="6">
    <source>
        <dbReference type="PIRSR" id="PIRSR601613-1"/>
    </source>
</evidence>
<dbReference type="Proteomes" id="UP001328107">
    <property type="component" value="Unassembled WGS sequence"/>
</dbReference>
<organism evidence="11 12">
    <name type="scientific">Pristionchus mayeri</name>
    <dbReference type="NCBI Taxonomy" id="1317129"/>
    <lineage>
        <taxon>Eukaryota</taxon>
        <taxon>Metazoa</taxon>
        <taxon>Ecdysozoa</taxon>
        <taxon>Nematoda</taxon>
        <taxon>Chromadorea</taxon>
        <taxon>Rhabditida</taxon>
        <taxon>Rhabditina</taxon>
        <taxon>Diplogasteromorpha</taxon>
        <taxon>Diplogasteroidea</taxon>
        <taxon>Neodiplogasteridae</taxon>
        <taxon>Pristionchus</taxon>
    </lineage>
</organism>
<feature type="domain" description="Amine oxidase" evidence="10">
    <location>
        <begin position="29"/>
        <end position="452"/>
    </location>
</feature>
<dbReference type="InterPro" id="IPR001613">
    <property type="entry name" value="Flavin_amine_oxidase"/>
</dbReference>
<name>A0AAN5D0T5_9BILA</name>
<comment type="caution">
    <text evidence="11">The sequence shown here is derived from an EMBL/GenBank/DDBJ whole genome shotgun (WGS) entry which is preliminary data.</text>
</comment>
<gene>
    <name evidence="11" type="ORF">PMAYCL1PPCAC_24185</name>
</gene>
<evidence type="ECO:0000256" key="8">
    <source>
        <dbReference type="SAM" id="MobiDB-lite"/>
    </source>
</evidence>
<proteinExistence type="inferred from homology"/>
<dbReference type="GO" id="GO:0097621">
    <property type="term" value="F:monoamine oxidase activity"/>
    <property type="evidence" value="ECO:0007669"/>
    <property type="project" value="UniProtKB-EC"/>
</dbReference>
<feature type="binding site" evidence="6">
    <location>
        <position position="233"/>
    </location>
    <ligand>
        <name>FAD</name>
        <dbReference type="ChEBI" id="CHEBI:57692"/>
    </ligand>
</feature>
<feature type="compositionally biased region" description="Basic and acidic residues" evidence="8">
    <location>
        <begin position="754"/>
        <end position="781"/>
    </location>
</feature>
<reference evidence="12" key="1">
    <citation type="submission" date="2022-10" db="EMBL/GenBank/DDBJ databases">
        <title>Genome assembly of Pristionchus species.</title>
        <authorList>
            <person name="Yoshida K."/>
            <person name="Sommer R.J."/>
        </authorList>
    </citation>
    <scope>NUCLEOTIDE SEQUENCE [LARGE SCALE GENOMIC DNA]</scope>
    <source>
        <strain evidence="12">RS5460</strain>
    </source>
</reference>
<feature type="binding site" evidence="6">
    <location>
        <begin position="51"/>
        <end position="52"/>
    </location>
    <ligand>
        <name>FAD</name>
        <dbReference type="ChEBI" id="CHEBI:57692"/>
    </ligand>
</feature>
<feature type="compositionally biased region" description="Low complexity" evidence="8">
    <location>
        <begin position="654"/>
        <end position="664"/>
    </location>
</feature>
<dbReference type="InterPro" id="IPR036188">
    <property type="entry name" value="FAD/NAD-bd_sf"/>
</dbReference>
<feature type="compositionally biased region" description="Low complexity" evidence="8">
    <location>
        <begin position="499"/>
        <end position="514"/>
    </location>
</feature>
<dbReference type="EC" id="1.4.3.-" evidence="7"/>
<keyword evidence="9" id="KW-0732">Signal</keyword>
<dbReference type="PRINTS" id="PR00757">
    <property type="entry name" value="AMINEOXDASEF"/>
</dbReference>
<evidence type="ECO:0000256" key="9">
    <source>
        <dbReference type="SAM" id="SignalP"/>
    </source>
</evidence>
<evidence type="ECO:0000256" key="7">
    <source>
        <dbReference type="RuleBase" id="RU362067"/>
    </source>
</evidence>
<feature type="binding site" evidence="6">
    <location>
        <position position="431"/>
    </location>
    <ligand>
        <name>FAD</name>
        <dbReference type="ChEBI" id="CHEBI:57692"/>
    </ligand>
</feature>
<evidence type="ECO:0000256" key="2">
    <source>
        <dbReference type="ARBA" id="ARBA00004362"/>
    </source>
</evidence>
<dbReference type="SUPFAM" id="SSF51905">
    <property type="entry name" value="FAD/NAD(P)-binding domain"/>
    <property type="match status" value="1"/>
</dbReference>
<dbReference type="Pfam" id="PF01593">
    <property type="entry name" value="Amino_oxidase"/>
    <property type="match status" value="1"/>
</dbReference>
<feature type="signal peptide" evidence="9">
    <location>
        <begin position="1"/>
        <end position="17"/>
    </location>
</feature>
<dbReference type="GO" id="GO:0008131">
    <property type="term" value="F:primary methylamine oxidase activity"/>
    <property type="evidence" value="ECO:0007669"/>
    <property type="project" value="UniProtKB-ARBA"/>
</dbReference>
<dbReference type="InterPro" id="IPR002937">
    <property type="entry name" value="Amino_oxidase"/>
</dbReference>
<comment type="catalytic activity">
    <reaction evidence="5">
        <text>a secondary aliphatic amine + O2 + H2O = a primary amine + an aldehyde + H2O2</text>
        <dbReference type="Rhea" id="RHEA:26414"/>
        <dbReference type="ChEBI" id="CHEBI:15377"/>
        <dbReference type="ChEBI" id="CHEBI:15379"/>
        <dbReference type="ChEBI" id="CHEBI:16240"/>
        <dbReference type="ChEBI" id="CHEBI:17478"/>
        <dbReference type="ChEBI" id="CHEBI:58855"/>
        <dbReference type="ChEBI" id="CHEBI:65296"/>
        <dbReference type="EC" id="1.4.3.4"/>
    </reaction>
</comment>
<feature type="compositionally biased region" description="Basic and acidic residues" evidence="8">
    <location>
        <begin position="522"/>
        <end position="534"/>
    </location>
</feature>
<keyword evidence="4 7" id="KW-0560">Oxidoreductase</keyword>
<feature type="compositionally biased region" description="Basic and acidic residues" evidence="8">
    <location>
        <begin position="583"/>
        <end position="599"/>
    </location>
</feature>
<evidence type="ECO:0000259" key="10">
    <source>
        <dbReference type="Pfam" id="PF01593"/>
    </source>
</evidence>
<dbReference type="GO" id="GO:0005741">
    <property type="term" value="C:mitochondrial outer membrane"/>
    <property type="evidence" value="ECO:0007669"/>
    <property type="project" value="UniProtKB-SubCell"/>
</dbReference>
<evidence type="ECO:0000256" key="5">
    <source>
        <dbReference type="ARBA" id="ARBA00048448"/>
    </source>
</evidence>
<evidence type="ECO:0000256" key="1">
    <source>
        <dbReference type="ARBA" id="ARBA00001974"/>
    </source>
</evidence>
<feature type="chain" id="PRO_5042872534" description="Amine oxidase" evidence="9">
    <location>
        <begin position="18"/>
        <end position="845"/>
    </location>
</feature>
<comment type="subcellular location">
    <subcellularLocation>
        <location evidence="2">Mitochondrion outer membrane</location>
        <topology evidence="2">Single-pass type IV membrane protein</topology>
        <orientation evidence="2">Cytoplasmic side</orientation>
    </subcellularLocation>
</comment>
<dbReference type="PANTHER" id="PTHR43563">
    <property type="entry name" value="AMINE OXIDASE"/>
    <property type="match status" value="1"/>
</dbReference>
<keyword evidence="7" id="KW-0285">Flavoprotein</keyword>
<dbReference type="InterPro" id="IPR050703">
    <property type="entry name" value="Flavin_MAO"/>
</dbReference>
<evidence type="ECO:0000256" key="3">
    <source>
        <dbReference type="ARBA" id="ARBA00005995"/>
    </source>
</evidence>
<feature type="compositionally biased region" description="Polar residues" evidence="8">
    <location>
        <begin position="602"/>
        <end position="611"/>
    </location>
</feature>
<sequence>MAWTLVLLSLAVATVSAEDVDVVVVGGGLAGLAAAKEYSSLRPDHTVVLLEARGSLGGRVHSVDMFTVNGTENIDLGAQWISPSHSDLIQLVRSLGLTLEKQTSCGERKIFVEQKERRRARSLLDSSIPFDQVIQAAQLQKFSGQSVRDWMQTSNLSSNEMHIVHRLLQTVLDSPESGVSALQLFLLSSSEGLPLGGVLAGNGHGEGMRVKEGLGQLISKFSSGVDARVDEAVLSLIREDNGTVTVRTLKKEYSAKQVIVAVPPSIAASIHFVPPLPHHVGSFLQSYVPVGHAFYFAVTYNHPWWRANNISGETVFGSKVGPLTWMTTFDTGKASECGSCGSSSGVLWGIAHFSSPLPYGTRKDLVTKALLKTMIYADAIDDIIDFKDYQFSRDEYLGGTVGVIPPSTDLSFLLMINNTISHGPVHFASAELSPTSMGLMNGAILSGKQAAHIVDDVIETPAESKGPSMDGVGGDGLYDSVQTPSLSDLLLPATPPPSLSVSSFGESGESSGEPPEVEESIDAPKLESPLRDSPVKSTTPFVYSTSTFYPPSTPPHPMDSTQSIAWGPNDFPYKTSTQYPPLEDFHHDSPSTVVNKDEPLTAGSTDSASSLQEKEDGDSDTPLQPFVEPGFEPHKNTTQFDYHTSTQYPPSSSPPSGTKPSSSAGPGGFNYHTSTHYPPKGESQVEGEEEVEEGPAKMAVLKNEQMVPSIPQDISSEIRTTNGAPFNYSTSSQYPPTSPTPSAPPLVHFSAGNVEEKQEGKEVKEETEFSHDEPVEKKAKGEVTLRDHVVSEGSGEGTVDHVAIAKSAMQTLEEEVPLLPKNESASIGDRLLELLHKILRLLKGE</sequence>
<comment type="cofactor">
    <cofactor evidence="1 7">
        <name>FAD</name>
        <dbReference type="ChEBI" id="CHEBI:57692"/>
    </cofactor>
</comment>
<accession>A0AAN5D0T5</accession>
<feature type="compositionally biased region" description="Polar residues" evidence="8">
    <location>
        <begin position="636"/>
        <end position="648"/>
    </location>
</feature>
<evidence type="ECO:0000313" key="12">
    <source>
        <dbReference type="Proteomes" id="UP001328107"/>
    </source>
</evidence>
<dbReference type="PANTHER" id="PTHR43563:SF18">
    <property type="entry name" value="AMINE OXIDASE DOMAIN-CONTAINING PROTEIN"/>
    <property type="match status" value="1"/>
</dbReference>
<keyword evidence="7" id="KW-0274">FAD</keyword>
<comment type="similarity">
    <text evidence="3 7">Belongs to the flavin monoamine oxidase family.</text>
</comment>
<evidence type="ECO:0000313" key="11">
    <source>
        <dbReference type="EMBL" id="GMR53990.1"/>
    </source>
</evidence>
<protein>
    <recommendedName>
        <fullName evidence="7">Amine oxidase</fullName>
        <ecNumber evidence="7">1.4.3.-</ecNumber>
    </recommendedName>
</protein>
<feature type="region of interest" description="Disordered" evidence="8">
    <location>
        <begin position="487"/>
        <end position="781"/>
    </location>
</feature>
<dbReference type="Gene3D" id="3.50.50.60">
    <property type="entry name" value="FAD/NAD(P)-binding domain"/>
    <property type="match status" value="1"/>
</dbReference>
<feature type="compositionally biased region" description="Polar residues" evidence="8">
    <location>
        <begin position="712"/>
        <end position="728"/>
    </location>
</feature>
<evidence type="ECO:0000256" key="4">
    <source>
        <dbReference type="ARBA" id="ARBA00023002"/>
    </source>
</evidence>